<feature type="transmembrane region" description="Helical" evidence="2">
    <location>
        <begin position="363"/>
        <end position="389"/>
    </location>
</feature>
<keyword evidence="2" id="KW-1133">Transmembrane helix</keyword>
<organism evidence="3 4">
    <name type="scientific">Ideonella oryzae</name>
    <dbReference type="NCBI Taxonomy" id="2937441"/>
    <lineage>
        <taxon>Bacteria</taxon>
        <taxon>Pseudomonadati</taxon>
        <taxon>Pseudomonadota</taxon>
        <taxon>Betaproteobacteria</taxon>
        <taxon>Burkholderiales</taxon>
        <taxon>Sphaerotilaceae</taxon>
        <taxon>Ideonella</taxon>
    </lineage>
</organism>
<feature type="transmembrane region" description="Helical" evidence="2">
    <location>
        <begin position="236"/>
        <end position="258"/>
    </location>
</feature>
<dbReference type="Pfam" id="PF13347">
    <property type="entry name" value="MFS_2"/>
    <property type="match status" value="1"/>
</dbReference>
<feature type="transmembrane region" description="Helical" evidence="2">
    <location>
        <begin position="323"/>
        <end position="351"/>
    </location>
</feature>
<comment type="similarity">
    <text evidence="1">Belongs to the sodium:galactoside symporter (TC 2.A.2) family.</text>
</comment>
<proteinExistence type="inferred from homology"/>
<dbReference type="RefSeq" id="WP_252769535.1">
    <property type="nucleotide sequence ID" value="NZ_JAMXMC010000005.1"/>
</dbReference>
<feature type="transmembrane region" description="Helical" evidence="2">
    <location>
        <begin position="84"/>
        <end position="103"/>
    </location>
</feature>
<evidence type="ECO:0000256" key="1">
    <source>
        <dbReference type="ARBA" id="ARBA00009617"/>
    </source>
</evidence>
<sequence>MSTPHAPAALPWRTGLAYGALALPLAFVSLPLYVTLPHHYATKAGTPLAALGMVLLATRGLDAVVDPALGRWADHLFQRGLRPAWQAAAGGALALALAFAALWHPPRGPASGTLAWLGLTLLACTLAYSGVAILHQAWGTRWGGAPAWRAQVSAWREGATLLGVVLASALPAWLGLDGTSAVLAVALGAGLLGLGWLVRRPGAAALPTVPAEHGTLQAPSRTTAASPWRDAAFRRLLAVFMLNGVASAIPATLLPFFVADRLQAAGLQPLLLLIYFGAAALGLPLWVRAVRRWGLSPTWRAGMAASMVAFACTPALGAGDGPFFAVICLASGLALGADLALPGALLTGVIHQAGAGQQGEGRYLGWWACATKLNLALAAGLALPLLAAAGYQPGAPGVPAAHDANGLQALAWAYGGLPLLLKLAALALLWRAEQRHPTWRDTA</sequence>
<keyword evidence="2" id="KW-0812">Transmembrane</keyword>
<feature type="transmembrane region" description="Helical" evidence="2">
    <location>
        <begin position="270"/>
        <end position="287"/>
    </location>
</feature>
<reference evidence="3 4" key="1">
    <citation type="submission" date="2022-06" db="EMBL/GenBank/DDBJ databases">
        <title>Ideonella sp. NS12-5 Genome sequencing and assembly.</title>
        <authorList>
            <person name="Jung Y."/>
        </authorList>
    </citation>
    <scope>NUCLEOTIDE SEQUENCE [LARGE SCALE GENOMIC DNA]</scope>
    <source>
        <strain evidence="3 4">NS12-5</strain>
    </source>
</reference>
<comment type="caution">
    <text evidence="3">The sequence shown here is derived from an EMBL/GenBank/DDBJ whole genome shotgun (WGS) entry which is preliminary data.</text>
</comment>
<keyword evidence="2" id="KW-0472">Membrane</keyword>
<evidence type="ECO:0000256" key="2">
    <source>
        <dbReference type="SAM" id="Phobius"/>
    </source>
</evidence>
<dbReference type="Gene3D" id="1.20.1250.20">
    <property type="entry name" value="MFS general substrate transporter like domains"/>
    <property type="match status" value="1"/>
</dbReference>
<name>A0ABT1BL97_9BURK</name>
<dbReference type="EMBL" id="JAMXMC010000005">
    <property type="protein sequence ID" value="MCO5976997.1"/>
    <property type="molecule type" value="Genomic_DNA"/>
</dbReference>
<dbReference type="PANTHER" id="PTHR11328:SF24">
    <property type="entry name" value="MAJOR FACILITATOR SUPERFAMILY (MFS) PROFILE DOMAIN-CONTAINING PROTEIN"/>
    <property type="match status" value="1"/>
</dbReference>
<dbReference type="InterPro" id="IPR036259">
    <property type="entry name" value="MFS_trans_sf"/>
</dbReference>
<feature type="transmembrane region" description="Helical" evidence="2">
    <location>
        <begin position="409"/>
        <end position="430"/>
    </location>
</feature>
<dbReference type="SUPFAM" id="SSF103473">
    <property type="entry name" value="MFS general substrate transporter"/>
    <property type="match status" value="1"/>
</dbReference>
<evidence type="ECO:0000313" key="4">
    <source>
        <dbReference type="Proteomes" id="UP001204851"/>
    </source>
</evidence>
<feature type="transmembrane region" description="Helical" evidence="2">
    <location>
        <begin position="299"/>
        <end position="317"/>
    </location>
</feature>
<dbReference type="InterPro" id="IPR039672">
    <property type="entry name" value="MFS_2"/>
</dbReference>
<evidence type="ECO:0000313" key="3">
    <source>
        <dbReference type="EMBL" id="MCO5976997.1"/>
    </source>
</evidence>
<feature type="transmembrane region" description="Helical" evidence="2">
    <location>
        <begin position="115"/>
        <end position="134"/>
    </location>
</feature>
<dbReference type="PANTHER" id="PTHR11328">
    <property type="entry name" value="MAJOR FACILITATOR SUPERFAMILY DOMAIN-CONTAINING PROTEIN"/>
    <property type="match status" value="1"/>
</dbReference>
<gene>
    <name evidence="3" type="ORF">M0L44_09770</name>
</gene>
<feature type="transmembrane region" description="Helical" evidence="2">
    <location>
        <begin position="154"/>
        <end position="174"/>
    </location>
</feature>
<feature type="transmembrane region" description="Helical" evidence="2">
    <location>
        <begin position="15"/>
        <end position="34"/>
    </location>
</feature>
<protein>
    <submittedName>
        <fullName evidence="3">MFS transporter</fullName>
    </submittedName>
</protein>
<dbReference type="Proteomes" id="UP001204851">
    <property type="component" value="Unassembled WGS sequence"/>
</dbReference>
<keyword evidence="4" id="KW-1185">Reference proteome</keyword>
<accession>A0ABT1BL97</accession>
<feature type="transmembrane region" description="Helical" evidence="2">
    <location>
        <begin position="180"/>
        <end position="198"/>
    </location>
</feature>